<dbReference type="InterPro" id="IPR014729">
    <property type="entry name" value="Rossmann-like_a/b/a_fold"/>
</dbReference>
<dbReference type="Pfam" id="PF00512">
    <property type="entry name" value="HisKA"/>
    <property type="match status" value="1"/>
</dbReference>
<feature type="domain" description="Histidine kinase" evidence="15">
    <location>
        <begin position="610"/>
        <end position="823"/>
    </location>
</feature>
<dbReference type="InterPro" id="IPR038318">
    <property type="entry name" value="KdpD_sf"/>
</dbReference>
<comment type="caution">
    <text evidence="16">The sequence shown here is derived from an EMBL/GenBank/DDBJ whole genome shotgun (WGS) entry which is preliminary data.</text>
</comment>
<evidence type="ECO:0000313" key="17">
    <source>
        <dbReference type="Proteomes" id="UP001501742"/>
    </source>
</evidence>
<evidence type="ECO:0000256" key="10">
    <source>
        <dbReference type="ARBA" id="ARBA00022840"/>
    </source>
</evidence>
<dbReference type="Gene3D" id="3.40.50.620">
    <property type="entry name" value="HUPs"/>
    <property type="match status" value="1"/>
</dbReference>
<dbReference type="InterPro" id="IPR003661">
    <property type="entry name" value="HisK_dim/P_dom"/>
</dbReference>
<dbReference type="InterPro" id="IPR005467">
    <property type="entry name" value="His_kinase_dom"/>
</dbReference>
<dbReference type="Pfam" id="PF02518">
    <property type="entry name" value="HATPase_c"/>
    <property type="match status" value="1"/>
</dbReference>
<feature type="transmembrane region" description="Helical" evidence="14">
    <location>
        <begin position="378"/>
        <end position="399"/>
    </location>
</feature>
<keyword evidence="10" id="KW-0067">ATP-binding</keyword>
<dbReference type="InterPro" id="IPR036097">
    <property type="entry name" value="HisK_dim/P_sf"/>
</dbReference>
<evidence type="ECO:0000256" key="11">
    <source>
        <dbReference type="ARBA" id="ARBA00022989"/>
    </source>
</evidence>
<dbReference type="PANTHER" id="PTHR45569">
    <property type="entry name" value="SENSOR PROTEIN KDPD"/>
    <property type="match status" value="1"/>
</dbReference>
<dbReference type="InterPro" id="IPR025201">
    <property type="entry name" value="KdpD_TM"/>
</dbReference>
<accession>A0ABN1ZBJ8</accession>
<dbReference type="InterPro" id="IPR052023">
    <property type="entry name" value="Histidine_kinase_KdpD"/>
</dbReference>
<evidence type="ECO:0000256" key="14">
    <source>
        <dbReference type="SAM" id="Phobius"/>
    </source>
</evidence>
<comment type="subcellular location">
    <subcellularLocation>
        <location evidence="3">Cell membrane</location>
    </subcellularLocation>
    <subcellularLocation>
        <location evidence="2">Membrane</location>
        <topology evidence="2">Multi-pass membrane protein</topology>
    </subcellularLocation>
</comment>
<evidence type="ECO:0000313" key="16">
    <source>
        <dbReference type="EMBL" id="GAA1492954.1"/>
    </source>
</evidence>
<evidence type="ECO:0000256" key="8">
    <source>
        <dbReference type="ARBA" id="ARBA00022741"/>
    </source>
</evidence>
<dbReference type="SUPFAM" id="SSF52402">
    <property type="entry name" value="Adenine nucleotide alpha hydrolases-like"/>
    <property type="match status" value="1"/>
</dbReference>
<name>A0ABN1ZBJ8_9MICO</name>
<evidence type="ECO:0000256" key="3">
    <source>
        <dbReference type="ARBA" id="ARBA00004236"/>
    </source>
</evidence>
<dbReference type="InterPro" id="IPR003852">
    <property type="entry name" value="Sig_transdc_His_kinase_KdpD_N"/>
</dbReference>
<keyword evidence="11 14" id="KW-1133">Transmembrane helix</keyword>
<evidence type="ECO:0000256" key="6">
    <source>
        <dbReference type="ARBA" id="ARBA00022679"/>
    </source>
</evidence>
<dbReference type="Pfam" id="PF02702">
    <property type="entry name" value="KdpD"/>
    <property type="match status" value="1"/>
</dbReference>
<dbReference type="SUPFAM" id="SSF47384">
    <property type="entry name" value="Homodimeric domain of signal transducing histidine kinase"/>
    <property type="match status" value="1"/>
</dbReference>
<keyword evidence="7 14" id="KW-0812">Transmembrane</keyword>
<evidence type="ECO:0000256" key="1">
    <source>
        <dbReference type="ARBA" id="ARBA00000085"/>
    </source>
</evidence>
<dbReference type="PROSITE" id="PS50109">
    <property type="entry name" value="HIS_KIN"/>
    <property type="match status" value="1"/>
</dbReference>
<dbReference type="PRINTS" id="PR00344">
    <property type="entry name" value="BCTRLSENSOR"/>
</dbReference>
<sequence length="830" mass="88225">MKRGKLRVLLGAAPGVGKTYTMLEEGRRMADHGRDVVVAVVETHGRAATAALVDGLEVVPRRTVEHRGVALDDMDLDAVLARRPEVALVDELAHTNAPGSPHEKRWQDVEALRAAGIDVISTVNVQHMQSLGDVVREITGTVQRETVPDAVVRAADQIEVVDLSPQALRDRLSDGLVYPAARIDAALSNYFRLGNLTALREIALLWLADEVDDALKRYRAEHGIANRWETRERVLVALTGGPEGETLLRRGARIAARSAGGELAAVHVTTNDGLRERHPGALGKQRALLEQLGGTYHQVVGDDVPTTLVRFARSVDATQIVIGISRRSRLVAALTGPGIGSTVIRESGDIDVHVVTHERAGGGLALPKLGGSLSRSRIVAAFLLALVAGPVMTWLLSLTDDPDSITVDVLAYQLLVLVVALIGGMLPAVFAAVLSGLSLDFFFVRPLHQVTVQQPWHLFALVMYVVSAVLVSFVVDRSARRSRTARRAAAESGLLVGIAGSVLRGDDALQALVERTREAFGFAGVRVRQGDEVPATSGTFGDEPDAATTLPSGAVLEFAGAPDDPTQRRLLRVVEQQLDAALEHRALTRTAVDAERIAAVDRVRSAILAAVSHDVRRPIAAASAAVQSLRARDVRLGEADREALLATADESLRQLAVLLADLLDVSRVQAGVLAAAPVPTALDTVVAPALDELELGPEDVDLDLPAELPPVLADPVLLQRVVVNLLANAVRYSPDAERVRIAASAFAGGVELRVADRGPGIPEDRREDVFQPFQRLGDTDNETGLGLGLALARGFTEGMGGTIEVDDTPGGGLTVVVRLPIAGHLGVVGR</sequence>
<reference evidence="16 17" key="1">
    <citation type="journal article" date="2019" name="Int. J. Syst. Evol. Microbiol.">
        <title>The Global Catalogue of Microorganisms (GCM) 10K type strain sequencing project: providing services to taxonomists for standard genome sequencing and annotation.</title>
        <authorList>
            <consortium name="The Broad Institute Genomics Platform"/>
            <consortium name="The Broad Institute Genome Sequencing Center for Infectious Disease"/>
            <person name="Wu L."/>
            <person name="Ma J."/>
        </authorList>
    </citation>
    <scope>NUCLEOTIDE SEQUENCE [LARGE SCALE GENOMIC DNA]</scope>
    <source>
        <strain evidence="16 17">JCM 12140</strain>
    </source>
</reference>
<keyword evidence="5" id="KW-0597">Phosphoprotein</keyword>
<dbReference type="InterPro" id="IPR027417">
    <property type="entry name" value="P-loop_NTPase"/>
</dbReference>
<keyword evidence="6" id="KW-0808">Transferase</keyword>
<feature type="transmembrane region" description="Helical" evidence="14">
    <location>
        <begin position="411"/>
        <end position="444"/>
    </location>
</feature>
<dbReference type="PANTHER" id="PTHR45569:SF1">
    <property type="entry name" value="SENSOR PROTEIN KDPD"/>
    <property type="match status" value="1"/>
</dbReference>
<organism evidence="16 17">
    <name type="scientific">Curtobacterium herbarum</name>
    <dbReference type="NCBI Taxonomy" id="150122"/>
    <lineage>
        <taxon>Bacteria</taxon>
        <taxon>Bacillati</taxon>
        <taxon>Actinomycetota</taxon>
        <taxon>Actinomycetes</taxon>
        <taxon>Micrococcales</taxon>
        <taxon>Microbacteriaceae</taxon>
        <taxon>Curtobacterium</taxon>
    </lineage>
</organism>
<dbReference type="Proteomes" id="UP001501742">
    <property type="component" value="Unassembled WGS sequence"/>
</dbReference>
<dbReference type="Gene3D" id="1.10.287.130">
    <property type="match status" value="1"/>
</dbReference>
<keyword evidence="8" id="KW-0547">Nucleotide-binding</keyword>
<keyword evidence="9 16" id="KW-0418">Kinase</keyword>
<evidence type="ECO:0000256" key="7">
    <source>
        <dbReference type="ARBA" id="ARBA00022692"/>
    </source>
</evidence>
<evidence type="ECO:0000256" key="9">
    <source>
        <dbReference type="ARBA" id="ARBA00022777"/>
    </source>
</evidence>
<protein>
    <recommendedName>
        <fullName evidence="4">histidine kinase</fullName>
        <ecNumber evidence="4">2.7.13.3</ecNumber>
    </recommendedName>
</protein>
<dbReference type="Pfam" id="PF13493">
    <property type="entry name" value="DUF4118"/>
    <property type="match status" value="1"/>
</dbReference>
<evidence type="ECO:0000256" key="4">
    <source>
        <dbReference type="ARBA" id="ARBA00012438"/>
    </source>
</evidence>
<evidence type="ECO:0000256" key="5">
    <source>
        <dbReference type="ARBA" id="ARBA00022553"/>
    </source>
</evidence>
<gene>
    <name evidence="16" type="ORF">GCM10009627_13000</name>
</gene>
<dbReference type="SMART" id="SM00388">
    <property type="entry name" value="HisKA"/>
    <property type="match status" value="1"/>
</dbReference>
<keyword evidence="13 14" id="KW-0472">Membrane</keyword>
<dbReference type="RefSeq" id="WP_204606663.1">
    <property type="nucleotide sequence ID" value="NZ_BAAAJX010000005.1"/>
</dbReference>
<keyword evidence="17" id="KW-1185">Reference proteome</keyword>
<dbReference type="SUPFAM" id="SSF55874">
    <property type="entry name" value="ATPase domain of HSP90 chaperone/DNA topoisomerase II/histidine kinase"/>
    <property type="match status" value="1"/>
</dbReference>
<evidence type="ECO:0000256" key="2">
    <source>
        <dbReference type="ARBA" id="ARBA00004141"/>
    </source>
</evidence>
<evidence type="ECO:0000259" key="15">
    <source>
        <dbReference type="PROSITE" id="PS50109"/>
    </source>
</evidence>
<dbReference type="CDD" id="cd00082">
    <property type="entry name" value="HisKA"/>
    <property type="match status" value="1"/>
</dbReference>
<dbReference type="CDD" id="cd00075">
    <property type="entry name" value="HATPase"/>
    <property type="match status" value="1"/>
</dbReference>
<evidence type="ECO:0000256" key="13">
    <source>
        <dbReference type="ARBA" id="ARBA00023136"/>
    </source>
</evidence>
<dbReference type="GO" id="GO:0016301">
    <property type="term" value="F:kinase activity"/>
    <property type="evidence" value="ECO:0007669"/>
    <property type="project" value="UniProtKB-KW"/>
</dbReference>
<dbReference type="EMBL" id="BAAAJX010000005">
    <property type="protein sequence ID" value="GAA1492954.1"/>
    <property type="molecule type" value="Genomic_DNA"/>
</dbReference>
<evidence type="ECO:0000256" key="12">
    <source>
        <dbReference type="ARBA" id="ARBA00023012"/>
    </source>
</evidence>
<feature type="transmembrane region" description="Helical" evidence="14">
    <location>
        <begin position="456"/>
        <end position="475"/>
    </location>
</feature>
<dbReference type="SMART" id="SM00387">
    <property type="entry name" value="HATPase_c"/>
    <property type="match status" value="1"/>
</dbReference>
<keyword evidence="12" id="KW-0902">Two-component regulatory system</keyword>
<dbReference type="InterPro" id="IPR006016">
    <property type="entry name" value="UspA"/>
</dbReference>
<comment type="catalytic activity">
    <reaction evidence="1">
        <text>ATP + protein L-histidine = ADP + protein N-phospho-L-histidine.</text>
        <dbReference type="EC" id="2.7.13.3"/>
    </reaction>
</comment>
<dbReference type="Gene3D" id="1.20.120.620">
    <property type="entry name" value="Backbone structure of the membrane domain of e. Coli histidine kinase receptor kdpd"/>
    <property type="match status" value="1"/>
</dbReference>
<dbReference type="Pfam" id="PF00582">
    <property type="entry name" value="Usp"/>
    <property type="match status" value="1"/>
</dbReference>
<dbReference type="InterPro" id="IPR003594">
    <property type="entry name" value="HATPase_dom"/>
</dbReference>
<proteinExistence type="predicted"/>
<dbReference type="InterPro" id="IPR004358">
    <property type="entry name" value="Sig_transdc_His_kin-like_C"/>
</dbReference>
<dbReference type="InterPro" id="IPR036890">
    <property type="entry name" value="HATPase_C_sf"/>
</dbReference>
<dbReference type="Gene3D" id="3.30.565.10">
    <property type="entry name" value="Histidine kinase-like ATPase, C-terminal domain"/>
    <property type="match status" value="1"/>
</dbReference>
<dbReference type="EC" id="2.7.13.3" evidence="4"/>
<dbReference type="Gene3D" id="3.40.50.300">
    <property type="entry name" value="P-loop containing nucleotide triphosphate hydrolases"/>
    <property type="match status" value="1"/>
</dbReference>